<evidence type="ECO:0000313" key="2">
    <source>
        <dbReference type="EMBL" id="AFZ15205.1"/>
    </source>
</evidence>
<keyword evidence="3" id="KW-1185">Reference proteome</keyword>
<dbReference type="AlphaFoldDB" id="K9W6W0"/>
<name>K9W6W0_9CYAN</name>
<reference evidence="2 3" key="1">
    <citation type="submission" date="2012-06" db="EMBL/GenBank/DDBJ databases">
        <title>Finished chromosome of genome of Crinalium epipsammum PCC 9333.</title>
        <authorList>
            <consortium name="US DOE Joint Genome Institute"/>
            <person name="Gugger M."/>
            <person name="Coursin T."/>
            <person name="Rippka R."/>
            <person name="Tandeau De Marsac N."/>
            <person name="Huntemann M."/>
            <person name="Wei C.-L."/>
            <person name="Han J."/>
            <person name="Detter J.C."/>
            <person name="Han C."/>
            <person name="Tapia R."/>
            <person name="Davenport K."/>
            <person name="Daligault H."/>
            <person name="Erkkila T."/>
            <person name="Gu W."/>
            <person name="Munk A.C.C."/>
            <person name="Teshima H."/>
            <person name="Xu Y."/>
            <person name="Chain P."/>
            <person name="Chen A."/>
            <person name="Krypides N."/>
            <person name="Mavromatis K."/>
            <person name="Markowitz V."/>
            <person name="Szeto E."/>
            <person name="Ivanova N."/>
            <person name="Mikhailova N."/>
            <person name="Ovchinnikova G."/>
            <person name="Pagani I."/>
            <person name="Pati A."/>
            <person name="Goodwin L."/>
            <person name="Peters L."/>
            <person name="Pitluck S."/>
            <person name="Woyke T."/>
            <person name="Kerfeld C."/>
        </authorList>
    </citation>
    <scope>NUCLEOTIDE SEQUENCE [LARGE SCALE GENOMIC DNA]</scope>
    <source>
        <strain evidence="2 3">PCC 9333</strain>
    </source>
</reference>
<keyword evidence="1" id="KW-0472">Membrane</keyword>
<dbReference type="OrthoDB" id="583315at2"/>
<dbReference type="HOGENOM" id="CLU_2069170_0_0_3"/>
<keyword evidence="1" id="KW-1133">Transmembrane helix</keyword>
<dbReference type="KEGG" id="cep:Cri9333_4422"/>
<evidence type="ECO:0000313" key="3">
    <source>
        <dbReference type="Proteomes" id="UP000010472"/>
    </source>
</evidence>
<evidence type="ECO:0000256" key="1">
    <source>
        <dbReference type="SAM" id="Phobius"/>
    </source>
</evidence>
<dbReference type="RefSeq" id="WP_015205298.1">
    <property type="nucleotide sequence ID" value="NC_019753.1"/>
</dbReference>
<keyword evidence="1" id="KW-0812">Transmembrane</keyword>
<organism evidence="2 3">
    <name type="scientific">Crinalium epipsammum PCC 9333</name>
    <dbReference type="NCBI Taxonomy" id="1173022"/>
    <lineage>
        <taxon>Bacteria</taxon>
        <taxon>Bacillati</taxon>
        <taxon>Cyanobacteriota</taxon>
        <taxon>Cyanophyceae</taxon>
        <taxon>Gomontiellales</taxon>
        <taxon>Gomontiellaceae</taxon>
        <taxon>Crinalium</taxon>
    </lineage>
</organism>
<feature type="transmembrane region" description="Helical" evidence="1">
    <location>
        <begin position="12"/>
        <end position="34"/>
    </location>
</feature>
<dbReference type="Proteomes" id="UP000010472">
    <property type="component" value="Chromosome"/>
</dbReference>
<accession>K9W6W0</accession>
<sequence>MSQFSLAIQKSLFKVALTFSLIIVTSFCSLFLLFQQPSYALSTPPRHLTPQEKIDRAYEYSEATGLLEEDKQASQNANELFDYGEKANEKTVVSSQAENSDSNLIEKAQEAIGKAIGK</sequence>
<protein>
    <submittedName>
        <fullName evidence="2">Uncharacterized protein</fullName>
    </submittedName>
</protein>
<dbReference type="EMBL" id="CP003620">
    <property type="protein sequence ID" value="AFZ15205.1"/>
    <property type="molecule type" value="Genomic_DNA"/>
</dbReference>
<proteinExistence type="predicted"/>
<gene>
    <name evidence="2" type="ORF">Cri9333_4422</name>
</gene>